<gene>
    <name evidence="3" type="ORF">P153DRAFT_415851</name>
</gene>
<dbReference type="InterPro" id="IPR037651">
    <property type="entry name" value="Swc3"/>
</dbReference>
<dbReference type="PANTHER" id="PTHR28108:SF1">
    <property type="entry name" value="SWR1-COMPLEX PROTEIN 3"/>
    <property type="match status" value="1"/>
</dbReference>
<feature type="region of interest" description="Disordered" evidence="1">
    <location>
        <begin position="127"/>
        <end position="153"/>
    </location>
</feature>
<evidence type="ECO:0000256" key="1">
    <source>
        <dbReference type="SAM" id="MobiDB-lite"/>
    </source>
</evidence>
<feature type="region of interest" description="Disordered" evidence="1">
    <location>
        <begin position="453"/>
        <end position="497"/>
    </location>
</feature>
<protein>
    <recommendedName>
        <fullName evidence="2">SWR1-complex protein 3 domain-containing protein</fullName>
    </recommendedName>
</protein>
<feature type="compositionally biased region" description="Low complexity" evidence="1">
    <location>
        <begin position="338"/>
        <end position="377"/>
    </location>
</feature>
<dbReference type="GO" id="GO:0140849">
    <property type="term" value="F:ATP-dependent H2AZ histone chaperone activity"/>
    <property type="evidence" value="ECO:0007669"/>
    <property type="project" value="InterPro"/>
</dbReference>
<keyword evidence="4" id="KW-1185">Reference proteome</keyword>
<dbReference type="PANTHER" id="PTHR28108">
    <property type="entry name" value="SWR1-COMPLEX PROTEIN 3"/>
    <property type="match status" value="1"/>
</dbReference>
<feature type="compositionally biased region" description="Low complexity" evidence="1">
    <location>
        <begin position="236"/>
        <end position="248"/>
    </location>
</feature>
<feature type="domain" description="SWR1-complex protein 3" evidence="2">
    <location>
        <begin position="68"/>
        <end position="171"/>
    </location>
</feature>
<dbReference type="InterPro" id="IPR057558">
    <property type="entry name" value="Swc3_dom"/>
</dbReference>
<sequence length="608" mass="66884">MSEPRRSTRARAREEAAPIPETPTPKDRPAKSAKSTLKRKRSSAVATPATPTAEATPHAPQHTLPLRITDGQPLPTLPSPQPLELPAAEWQDIQQSGVLSASLQQSRAVWVSGVNFRTFHEFFTQPKKVPERTDEDKARQQRQKELQKNFPQVGPEAQLVIEPHTFNIRLYGPREVPRTLPKKTPSYGAWPNHSQNTQYTQPHPHQQSHPHPHQYGQPAYQKPQPQPRPPPPKPVAVPQTPTPATSTPAPDPVIHMLAARAGTDPELKAVMKIVAAGQATKEQLEFFQIHIQELTDIVAGQKGAAKSKVEAPPAKVSAAPPQQKPVATPVQAKPAPTHVVAAPPRPVQPAQHPQQQQQHQPQQPQKPYAPPLQQHPYNPTPYTQPPPQYHHPTPQYNTPPPPRTTYRPLVFSFTEGNQDMFYLPSYSILEWLPNGSGAKLSFLITKMKDDIAPPTAIPTPTPTPITPTPTAPLNPPTTPSLPPQQQPPFTPPPRIESFDDQTLIPHISLYQPVTVLLLTDSFDIKNALARAVRPHDVVERYMEEVFQRCRRAGETYLAFRLPREEGVREVEGDGGVGGVLGTVGEGGVMGGGGEKKKAGRPRRSGGAF</sequence>
<feature type="compositionally biased region" description="Low complexity" evidence="1">
    <location>
        <begin position="44"/>
        <end position="60"/>
    </location>
</feature>
<dbReference type="EMBL" id="ML977501">
    <property type="protein sequence ID" value="KAF2132321.1"/>
    <property type="molecule type" value="Genomic_DNA"/>
</dbReference>
<dbReference type="GO" id="GO:0000812">
    <property type="term" value="C:Swr1 complex"/>
    <property type="evidence" value="ECO:0007669"/>
    <property type="project" value="InterPro"/>
</dbReference>
<dbReference type="GeneID" id="54412575"/>
<evidence type="ECO:0000313" key="4">
    <source>
        <dbReference type="Proteomes" id="UP000799771"/>
    </source>
</evidence>
<dbReference type="Proteomes" id="UP000799771">
    <property type="component" value="Unassembled WGS sequence"/>
</dbReference>
<feature type="region of interest" description="Disordered" evidence="1">
    <location>
        <begin position="1"/>
        <end position="83"/>
    </location>
</feature>
<feature type="compositionally biased region" description="Pro residues" evidence="1">
    <location>
        <begin position="224"/>
        <end position="235"/>
    </location>
</feature>
<feature type="compositionally biased region" description="Basic and acidic residues" evidence="1">
    <location>
        <begin position="1"/>
        <end position="16"/>
    </location>
</feature>
<dbReference type="OrthoDB" id="5338195at2759"/>
<feature type="compositionally biased region" description="Low complexity" evidence="1">
    <location>
        <begin position="213"/>
        <end position="223"/>
    </location>
</feature>
<dbReference type="RefSeq" id="XP_033526708.1">
    <property type="nucleotide sequence ID" value="XM_033672143.1"/>
</dbReference>
<feature type="compositionally biased region" description="Pro residues" evidence="1">
    <location>
        <begin position="378"/>
        <end position="389"/>
    </location>
</feature>
<evidence type="ECO:0000259" key="2">
    <source>
        <dbReference type="Pfam" id="PF24707"/>
    </source>
</evidence>
<dbReference type="AlphaFoldDB" id="A0A6A6AP92"/>
<feature type="compositionally biased region" description="Pro residues" evidence="1">
    <location>
        <begin position="455"/>
        <end position="494"/>
    </location>
</feature>
<feature type="compositionally biased region" description="Gly residues" evidence="1">
    <location>
        <begin position="581"/>
        <end position="592"/>
    </location>
</feature>
<feature type="region of interest" description="Disordered" evidence="1">
    <location>
        <begin position="309"/>
        <end position="408"/>
    </location>
</feature>
<reference evidence="3" key="1">
    <citation type="journal article" date="2020" name="Stud. Mycol.">
        <title>101 Dothideomycetes genomes: a test case for predicting lifestyles and emergence of pathogens.</title>
        <authorList>
            <person name="Haridas S."/>
            <person name="Albert R."/>
            <person name="Binder M."/>
            <person name="Bloem J."/>
            <person name="Labutti K."/>
            <person name="Salamov A."/>
            <person name="Andreopoulos B."/>
            <person name="Baker S."/>
            <person name="Barry K."/>
            <person name="Bills G."/>
            <person name="Bluhm B."/>
            <person name="Cannon C."/>
            <person name="Castanera R."/>
            <person name="Culley D."/>
            <person name="Daum C."/>
            <person name="Ezra D."/>
            <person name="Gonzalez J."/>
            <person name="Henrissat B."/>
            <person name="Kuo A."/>
            <person name="Liang C."/>
            <person name="Lipzen A."/>
            <person name="Lutzoni F."/>
            <person name="Magnuson J."/>
            <person name="Mondo S."/>
            <person name="Nolan M."/>
            <person name="Ohm R."/>
            <person name="Pangilinan J."/>
            <person name="Park H.-J."/>
            <person name="Ramirez L."/>
            <person name="Alfaro M."/>
            <person name="Sun H."/>
            <person name="Tritt A."/>
            <person name="Yoshinaga Y."/>
            <person name="Zwiers L.-H."/>
            <person name="Turgeon B."/>
            <person name="Goodwin S."/>
            <person name="Spatafora J."/>
            <person name="Crous P."/>
            <person name="Grigoriev I."/>
        </authorList>
    </citation>
    <scope>NUCLEOTIDE SEQUENCE</scope>
    <source>
        <strain evidence="3">CBS 119687</strain>
    </source>
</reference>
<accession>A0A6A6AP92</accession>
<feature type="region of interest" description="Disordered" evidence="1">
    <location>
        <begin position="176"/>
        <end position="251"/>
    </location>
</feature>
<evidence type="ECO:0000313" key="3">
    <source>
        <dbReference type="EMBL" id="KAF2132321.1"/>
    </source>
</evidence>
<proteinExistence type="predicted"/>
<organism evidence="3 4">
    <name type="scientific">Dothidotthia symphoricarpi CBS 119687</name>
    <dbReference type="NCBI Taxonomy" id="1392245"/>
    <lineage>
        <taxon>Eukaryota</taxon>
        <taxon>Fungi</taxon>
        <taxon>Dikarya</taxon>
        <taxon>Ascomycota</taxon>
        <taxon>Pezizomycotina</taxon>
        <taxon>Dothideomycetes</taxon>
        <taxon>Pleosporomycetidae</taxon>
        <taxon>Pleosporales</taxon>
        <taxon>Dothidotthiaceae</taxon>
        <taxon>Dothidotthia</taxon>
    </lineage>
</organism>
<feature type="region of interest" description="Disordered" evidence="1">
    <location>
        <begin position="581"/>
        <end position="608"/>
    </location>
</feature>
<name>A0A6A6AP92_9PLEO</name>
<feature type="compositionally biased region" description="Basic residues" evidence="1">
    <location>
        <begin position="597"/>
        <end position="608"/>
    </location>
</feature>
<feature type="compositionally biased region" description="Basic and acidic residues" evidence="1">
    <location>
        <begin position="128"/>
        <end position="147"/>
    </location>
</feature>
<dbReference type="Pfam" id="PF24707">
    <property type="entry name" value="Swc3"/>
    <property type="match status" value="1"/>
</dbReference>